<dbReference type="SUPFAM" id="SSF53335">
    <property type="entry name" value="S-adenosyl-L-methionine-dependent methyltransferases"/>
    <property type="match status" value="1"/>
</dbReference>
<proteinExistence type="predicted"/>
<dbReference type="EMBL" id="BMZG01000001">
    <property type="protein sequence ID" value="GHA64425.1"/>
    <property type="molecule type" value="Genomic_DNA"/>
</dbReference>
<evidence type="ECO:0000313" key="1">
    <source>
        <dbReference type="EMBL" id="GHA64425.1"/>
    </source>
</evidence>
<comment type="caution">
    <text evidence="1">The sequence shown here is derived from an EMBL/GenBank/DDBJ whole genome shotgun (WGS) entry which is preliminary data.</text>
</comment>
<organism evidence="1 2">
    <name type="scientific">Formosimonas limnophila</name>
    <dbReference type="NCBI Taxonomy" id="1384487"/>
    <lineage>
        <taxon>Bacteria</taxon>
        <taxon>Pseudomonadati</taxon>
        <taxon>Pseudomonadota</taxon>
        <taxon>Betaproteobacteria</taxon>
        <taxon>Burkholderiales</taxon>
        <taxon>Burkholderiaceae</taxon>
        <taxon>Formosimonas</taxon>
    </lineage>
</organism>
<gene>
    <name evidence="1" type="ORF">GCM10009007_01020</name>
</gene>
<dbReference type="AlphaFoldDB" id="A0A8J3CL10"/>
<sequence>MTHSEINWQGYIEASPIEPHRTAKIAARLLAERATTVQCLDIGSGNGRDARFLAACGFDVVAVDSSPAAVVANQAGLSLVECDVVDYPLSLYDIINASLVLPFLPKTRFLELWPKLLTSLKVDGVIAGHFFGHRDWKVNGSHAWGCDESDVRQWLEPLQIEWFLSSEGADLNHLGIEVMKQTIAFVARKKA</sequence>
<reference evidence="1" key="2">
    <citation type="submission" date="2020-09" db="EMBL/GenBank/DDBJ databases">
        <authorList>
            <person name="Sun Q."/>
            <person name="Kim S."/>
        </authorList>
    </citation>
    <scope>NUCLEOTIDE SEQUENCE</scope>
    <source>
        <strain evidence="1">KCTC 32501</strain>
    </source>
</reference>
<accession>A0A8J3CL10</accession>
<dbReference type="InterPro" id="IPR029063">
    <property type="entry name" value="SAM-dependent_MTases_sf"/>
</dbReference>
<keyword evidence="2" id="KW-1185">Reference proteome</keyword>
<dbReference type="Pfam" id="PF13489">
    <property type="entry name" value="Methyltransf_23"/>
    <property type="match status" value="1"/>
</dbReference>
<dbReference type="CDD" id="cd02440">
    <property type="entry name" value="AdoMet_MTases"/>
    <property type="match status" value="1"/>
</dbReference>
<dbReference type="RefSeq" id="WP_189490253.1">
    <property type="nucleotide sequence ID" value="NZ_BMZG01000001.1"/>
</dbReference>
<protein>
    <recommendedName>
        <fullName evidence="3">Methyltransferase domain-containing protein</fullName>
    </recommendedName>
</protein>
<evidence type="ECO:0008006" key="3">
    <source>
        <dbReference type="Google" id="ProtNLM"/>
    </source>
</evidence>
<dbReference type="Gene3D" id="3.40.50.150">
    <property type="entry name" value="Vaccinia Virus protein VP39"/>
    <property type="match status" value="1"/>
</dbReference>
<reference evidence="1" key="1">
    <citation type="journal article" date="2014" name="Int. J. Syst. Evol. Microbiol.">
        <title>Complete genome sequence of Corynebacterium casei LMG S-19264T (=DSM 44701T), isolated from a smear-ripened cheese.</title>
        <authorList>
            <consortium name="US DOE Joint Genome Institute (JGI-PGF)"/>
            <person name="Walter F."/>
            <person name="Albersmeier A."/>
            <person name="Kalinowski J."/>
            <person name="Ruckert C."/>
        </authorList>
    </citation>
    <scope>NUCLEOTIDE SEQUENCE</scope>
    <source>
        <strain evidence="1">KCTC 32501</strain>
    </source>
</reference>
<evidence type="ECO:0000313" key="2">
    <source>
        <dbReference type="Proteomes" id="UP000614287"/>
    </source>
</evidence>
<name>A0A8J3CL10_9BURK</name>
<dbReference type="Proteomes" id="UP000614287">
    <property type="component" value="Unassembled WGS sequence"/>
</dbReference>